<evidence type="ECO:0000256" key="1">
    <source>
        <dbReference type="ARBA" id="ARBA00006484"/>
    </source>
</evidence>
<sequence>MASGAANISDLKSTKLFDVSNFSAVVTGGGSGIGLMITQTLVANGAKVYITGRREEALNTVVEKYNSGPGKIIALPGDITKKDEIVRLVKEVESKEHNGIHLLVNNAGIARDDNTKYSDGKPDFKSAQSISDHLMKSDPSAWASTFETNVTSQFFVAAGFLPLLSKSLSSTPGFSPSIVNITSISGVMKGSSNGQFAYASSKAAFLHLTRMMATTFVEAKVRVNSIAPGVLPSEMTAGESDEHQKSQLDSEASNPAGRYGHDTDMGACILFLAGPGGVFLNGQVVYPDGGNILTVPACT</sequence>
<evidence type="ECO:0000256" key="2">
    <source>
        <dbReference type="ARBA" id="ARBA00022857"/>
    </source>
</evidence>
<keyword evidence="2" id="KW-0521">NADP</keyword>
<organism evidence="6 7">
    <name type="scientific">Rhynchosporium agropyri</name>
    <dbReference type="NCBI Taxonomy" id="914238"/>
    <lineage>
        <taxon>Eukaryota</taxon>
        <taxon>Fungi</taxon>
        <taxon>Dikarya</taxon>
        <taxon>Ascomycota</taxon>
        <taxon>Pezizomycotina</taxon>
        <taxon>Leotiomycetes</taxon>
        <taxon>Helotiales</taxon>
        <taxon>Ploettnerulaceae</taxon>
        <taxon>Rhynchosporium</taxon>
    </lineage>
</organism>
<reference evidence="7" key="1">
    <citation type="submission" date="2016-03" db="EMBL/GenBank/DDBJ databases">
        <authorList>
            <person name="Guldener U."/>
        </authorList>
    </citation>
    <scope>NUCLEOTIDE SEQUENCE [LARGE SCALE GENOMIC DNA]</scope>
    <source>
        <strain evidence="7">04CH-RAC-A.6.1</strain>
    </source>
</reference>
<accession>A0A1E1LLV5</accession>
<dbReference type="Pfam" id="PF00106">
    <property type="entry name" value="adh_short"/>
    <property type="match status" value="1"/>
</dbReference>
<evidence type="ECO:0000313" key="6">
    <source>
        <dbReference type="EMBL" id="CZT11483.1"/>
    </source>
</evidence>
<name>A0A1E1LLV5_9HELO</name>
<dbReference type="AlphaFoldDB" id="A0A1E1LLV5"/>
<feature type="region of interest" description="Disordered" evidence="5">
    <location>
        <begin position="232"/>
        <end position="257"/>
    </location>
</feature>
<evidence type="ECO:0000256" key="5">
    <source>
        <dbReference type="SAM" id="MobiDB-lite"/>
    </source>
</evidence>
<proteinExistence type="inferred from homology"/>
<dbReference type="PANTHER" id="PTHR43618">
    <property type="entry name" value="7-ALPHA-HYDROXYSTEROID DEHYDROGENASE"/>
    <property type="match status" value="1"/>
</dbReference>
<dbReference type="PANTHER" id="PTHR43618:SF4">
    <property type="entry name" value="SHORT CHAIN DEHYDROGENASE_REDUCTASE FAMILY (AFU_ORTHOLOGUE AFUA_7G04540)"/>
    <property type="match status" value="1"/>
</dbReference>
<evidence type="ECO:0000256" key="4">
    <source>
        <dbReference type="RuleBase" id="RU000363"/>
    </source>
</evidence>
<gene>
    <name evidence="6" type="ORF">RAG0_15615</name>
</gene>
<evidence type="ECO:0000256" key="3">
    <source>
        <dbReference type="ARBA" id="ARBA00023002"/>
    </source>
</evidence>
<protein>
    <submittedName>
        <fullName evidence="6">Related to NAD(P)H-dependent oxidoreductase</fullName>
    </submittedName>
</protein>
<evidence type="ECO:0000313" key="7">
    <source>
        <dbReference type="Proteomes" id="UP000178912"/>
    </source>
</evidence>
<dbReference type="Proteomes" id="UP000178912">
    <property type="component" value="Unassembled WGS sequence"/>
</dbReference>
<dbReference type="PRINTS" id="PR00080">
    <property type="entry name" value="SDRFAMILY"/>
</dbReference>
<keyword evidence="3" id="KW-0560">Oxidoreductase</keyword>
<dbReference type="InterPro" id="IPR002347">
    <property type="entry name" value="SDR_fam"/>
</dbReference>
<dbReference type="Gene3D" id="3.40.50.720">
    <property type="entry name" value="NAD(P)-binding Rossmann-like Domain"/>
    <property type="match status" value="1"/>
</dbReference>
<dbReference type="GO" id="GO:0016491">
    <property type="term" value="F:oxidoreductase activity"/>
    <property type="evidence" value="ECO:0007669"/>
    <property type="project" value="UniProtKB-KW"/>
</dbReference>
<dbReference type="OrthoDB" id="2898618at2759"/>
<dbReference type="EMBL" id="FJUX01000141">
    <property type="protein sequence ID" value="CZT11483.1"/>
    <property type="molecule type" value="Genomic_DNA"/>
</dbReference>
<keyword evidence="7" id="KW-1185">Reference proteome</keyword>
<dbReference type="SUPFAM" id="SSF51735">
    <property type="entry name" value="NAD(P)-binding Rossmann-fold domains"/>
    <property type="match status" value="1"/>
</dbReference>
<comment type="similarity">
    <text evidence="1 4">Belongs to the short-chain dehydrogenases/reductases (SDR) family.</text>
</comment>
<dbReference type="InterPro" id="IPR036291">
    <property type="entry name" value="NAD(P)-bd_dom_sf"/>
</dbReference>
<dbReference type="InterPro" id="IPR052178">
    <property type="entry name" value="Sec_Metab_Biosynth_SDR"/>
</dbReference>
<dbReference type="PRINTS" id="PR00081">
    <property type="entry name" value="GDHRDH"/>
</dbReference>